<reference evidence="1" key="1">
    <citation type="journal article" date="2014" name="Front. Microbiol.">
        <title>High frequency of phylogenetically diverse reductive dehalogenase-homologous genes in deep subseafloor sedimentary metagenomes.</title>
        <authorList>
            <person name="Kawai M."/>
            <person name="Futagami T."/>
            <person name="Toyoda A."/>
            <person name="Takaki Y."/>
            <person name="Nishi S."/>
            <person name="Hori S."/>
            <person name="Arai W."/>
            <person name="Tsubouchi T."/>
            <person name="Morono Y."/>
            <person name="Uchiyama I."/>
            <person name="Ito T."/>
            <person name="Fujiyama A."/>
            <person name="Inagaki F."/>
            <person name="Takami H."/>
        </authorList>
    </citation>
    <scope>NUCLEOTIDE SEQUENCE</scope>
    <source>
        <strain evidence="1">Expedition CK06-06</strain>
    </source>
</reference>
<dbReference type="EMBL" id="BARS01030298">
    <property type="protein sequence ID" value="GAG20191.1"/>
    <property type="molecule type" value="Genomic_DNA"/>
</dbReference>
<accession>X0X5C0</accession>
<gene>
    <name evidence="1" type="ORF">S01H1_47262</name>
</gene>
<dbReference type="Gene3D" id="3.40.630.30">
    <property type="match status" value="1"/>
</dbReference>
<evidence type="ECO:0000313" key="1">
    <source>
        <dbReference type="EMBL" id="GAG20191.1"/>
    </source>
</evidence>
<proteinExistence type="predicted"/>
<organism evidence="1">
    <name type="scientific">marine sediment metagenome</name>
    <dbReference type="NCBI Taxonomy" id="412755"/>
    <lineage>
        <taxon>unclassified sequences</taxon>
        <taxon>metagenomes</taxon>
        <taxon>ecological metagenomes</taxon>
    </lineage>
</organism>
<comment type="caution">
    <text evidence="1">The sequence shown here is derived from an EMBL/GenBank/DDBJ whole genome shotgun (WGS) entry which is preliminary data.</text>
</comment>
<dbReference type="AlphaFoldDB" id="X0X5C0"/>
<feature type="non-terminal residue" evidence="1">
    <location>
        <position position="1"/>
    </location>
</feature>
<protein>
    <submittedName>
        <fullName evidence="1">Uncharacterized protein</fullName>
    </submittedName>
</protein>
<dbReference type="SUPFAM" id="SSF55729">
    <property type="entry name" value="Acyl-CoA N-acyltransferases (Nat)"/>
    <property type="match status" value="1"/>
</dbReference>
<dbReference type="InterPro" id="IPR016181">
    <property type="entry name" value="Acyl_CoA_acyltransferase"/>
</dbReference>
<name>X0X5C0_9ZZZZ</name>
<sequence length="207" mass="23062">GVVMYICPFLGCSARNQVMPQYMGSGTKEIADLVNQEITRLARIIIHPKFRGAGLAVKLVRETMPLTGKRVVETIAAMARYNPFFEKAGMTLVGEMAYQPHQKKLVAMVEKYGSTIATLHSPGARETFINGLTKKHRTSLTNQLLRNVKALRGQGGQKEGKLGRGVREADRMMKGLADHGLPHLLGNLLPTKRMYLYWENQGWIPNS</sequence>